<dbReference type="GO" id="GO:0005776">
    <property type="term" value="C:autophagosome"/>
    <property type="evidence" value="ECO:0007669"/>
    <property type="project" value="TreeGrafter"/>
</dbReference>
<dbReference type="SMART" id="SM00220">
    <property type="entry name" value="S_TKc"/>
    <property type="match status" value="1"/>
</dbReference>
<gene>
    <name evidence="8" type="ORF">TTHERM_00455330</name>
</gene>
<dbReference type="FunFam" id="1.10.510.10:FF:000571">
    <property type="entry name" value="Maternal embryonic leucine zipper kinase"/>
    <property type="match status" value="1"/>
</dbReference>
<dbReference type="PROSITE" id="PS50011">
    <property type="entry name" value="PROTEIN_KINASE_DOM"/>
    <property type="match status" value="1"/>
</dbReference>
<dbReference type="InParanoid" id="I7MA83"/>
<dbReference type="AlphaFoldDB" id="I7MA83"/>
<dbReference type="GO" id="GO:0016020">
    <property type="term" value="C:membrane"/>
    <property type="evidence" value="ECO:0007669"/>
    <property type="project" value="TreeGrafter"/>
</dbReference>
<dbReference type="Gene3D" id="1.10.510.10">
    <property type="entry name" value="Transferase(Phosphotransferase) domain 1"/>
    <property type="match status" value="1"/>
</dbReference>
<dbReference type="FunFam" id="3.30.200.20:FF:000042">
    <property type="entry name" value="Aurora kinase A"/>
    <property type="match status" value="1"/>
</dbReference>
<dbReference type="PANTHER" id="PTHR24348">
    <property type="entry name" value="SERINE/THREONINE-PROTEIN KINASE UNC-51-RELATED"/>
    <property type="match status" value="1"/>
</dbReference>
<evidence type="ECO:0000256" key="1">
    <source>
        <dbReference type="ARBA" id="ARBA00011245"/>
    </source>
</evidence>
<dbReference type="GO" id="GO:0005829">
    <property type="term" value="C:cytosol"/>
    <property type="evidence" value="ECO:0007669"/>
    <property type="project" value="TreeGrafter"/>
</dbReference>
<reference evidence="9" key="1">
    <citation type="journal article" date="2006" name="PLoS Biol.">
        <title>Macronuclear genome sequence of the ciliate Tetrahymena thermophila, a model eukaryote.</title>
        <authorList>
            <person name="Eisen J.A."/>
            <person name="Coyne R.S."/>
            <person name="Wu M."/>
            <person name="Wu D."/>
            <person name="Thiagarajan M."/>
            <person name="Wortman J.R."/>
            <person name="Badger J.H."/>
            <person name="Ren Q."/>
            <person name="Amedeo P."/>
            <person name="Jones K.M."/>
            <person name="Tallon L.J."/>
            <person name="Delcher A.L."/>
            <person name="Salzberg S.L."/>
            <person name="Silva J.C."/>
            <person name="Haas B.J."/>
            <person name="Majoros W.H."/>
            <person name="Farzad M."/>
            <person name="Carlton J.M."/>
            <person name="Smith R.K. Jr."/>
            <person name="Garg J."/>
            <person name="Pearlman R.E."/>
            <person name="Karrer K.M."/>
            <person name="Sun L."/>
            <person name="Manning G."/>
            <person name="Elde N.C."/>
            <person name="Turkewitz A.P."/>
            <person name="Asai D.J."/>
            <person name="Wilkes D.E."/>
            <person name="Wang Y."/>
            <person name="Cai H."/>
            <person name="Collins K."/>
            <person name="Stewart B.A."/>
            <person name="Lee S.R."/>
            <person name="Wilamowska K."/>
            <person name="Weinberg Z."/>
            <person name="Ruzzo W.L."/>
            <person name="Wloga D."/>
            <person name="Gaertig J."/>
            <person name="Frankel J."/>
            <person name="Tsao C.-C."/>
            <person name="Gorovsky M.A."/>
            <person name="Keeling P.J."/>
            <person name="Waller R.F."/>
            <person name="Patron N.J."/>
            <person name="Cherry J.M."/>
            <person name="Stover N.A."/>
            <person name="Krieger C.J."/>
            <person name="del Toro C."/>
            <person name="Ryder H.F."/>
            <person name="Williamson S.C."/>
            <person name="Barbeau R.A."/>
            <person name="Hamilton E.P."/>
            <person name="Orias E."/>
        </authorList>
    </citation>
    <scope>NUCLEOTIDE SEQUENCE [LARGE SCALE GENOMIC DNA]</scope>
    <source>
        <strain evidence="9">SB210</strain>
    </source>
</reference>
<dbReference type="KEGG" id="tet:TTHERM_00455330"/>
<feature type="domain" description="Protein kinase" evidence="7">
    <location>
        <begin position="8"/>
        <end position="293"/>
    </location>
</feature>
<evidence type="ECO:0000259" key="7">
    <source>
        <dbReference type="PROSITE" id="PS50011"/>
    </source>
</evidence>
<dbReference type="eggNOG" id="KOG0595">
    <property type="taxonomic scope" value="Eukaryota"/>
</dbReference>
<evidence type="ECO:0000256" key="4">
    <source>
        <dbReference type="ARBA" id="ARBA00022777"/>
    </source>
</evidence>
<dbReference type="GO" id="GO:0005524">
    <property type="term" value="F:ATP binding"/>
    <property type="evidence" value="ECO:0007669"/>
    <property type="project" value="UniProtKB-KW"/>
</dbReference>
<dbReference type="PANTHER" id="PTHR24348:SF22">
    <property type="entry name" value="NON-SPECIFIC SERINE_THREONINE PROTEIN KINASE"/>
    <property type="match status" value="1"/>
</dbReference>
<dbReference type="SUPFAM" id="SSF56112">
    <property type="entry name" value="Protein kinase-like (PK-like)"/>
    <property type="match status" value="1"/>
</dbReference>
<dbReference type="Pfam" id="PF00069">
    <property type="entry name" value="Pkinase"/>
    <property type="match status" value="1"/>
</dbReference>
<dbReference type="STRING" id="312017.I7MA83"/>
<keyword evidence="5" id="KW-0067">ATP-binding</keyword>
<evidence type="ECO:0000256" key="5">
    <source>
        <dbReference type="ARBA" id="ARBA00022840"/>
    </source>
</evidence>
<dbReference type="GO" id="GO:0000407">
    <property type="term" value="C:phagophore assembly site"/>
    <property type="evidence" value="ECO:0007669"/>
    <property type="project" value="TreeGrafter"/>
</dbReference>
<dbReference type="GO" id="GO:0010506">
    <property type="term" value="P:regulation of autophagy"/>
    <property type="evidence" value="ECO:0007669"/>
    <property type="project" value="InterPro"/>
</dbReference>
<keyword evidence="3" id="KW-0547">Nucleotide-binding</keyword>
<dbReference type="PROSITE" id="PS00108">
    <property type="entry name" value="PROTEIN_KINASE_ST"/>
    <property type="match status" value="1"/>
</dbReference>
<sequence>MAKMVQNYILLEVAGRGQFGEVYQARHKETSELFAIKMFDSTKLLKSPVYQEMLIDEIQCLRKISHQRIVRFHEWFKTSNHIYLAYEYCFGGNLDEVIKHYKFLQEDVVLSHVFKQIIEGFLIIKKSHIIHNDIKPSNILFKKTNMSTESQSQLLKNDICIADFGFCKYVGEFDKDESKIISQELTTAIRGSPIYMAPEIIQGSTIDYSSDVYSLGVVFYEMLQGVCPFEDTVIESLLIKKKECKLAFPHPISDFAQQLCRSMLEVDPKKRITIEEVANLIGVDILKINQEYLNSQIQSNSISNTNASVSGNNQLDNQNQQQKMNSSKVDYSTIQQVASNQQADNQKIKNYQERRKIKHELGLGEKQATIGQNDAQYENLQRVMSQSKTSKESILEVNKKILKERNKMIYVNNMISAVIDLNLYENSVLVVLILMKQMQNLCNKLITQIRSTELTDFKISPSHWSKYKMSSDYETVLNYLLIEQKEIQKNFVAFTEQLSPEEQSSFEKIDSSLSSSTTSFTSRLNQTTNLQENENYIKVLKEYCTKVKEKAIEFEKQDKKQISYRMLMHLNNVLDGFDIDTFFSKFMIDGIKRLSYQTYFRVIESFSYEDFVQLINFKLQKYI</sequence>
<comment type="subunit">
    <text evidence="1">Monomer.</text>
</comment>
<keyword evidence="4 8" id="KW-0418">Kinase</keyword>
<name>I7MA83_TETTS</name>
<dbReference type="InterPro" id="IPR000719">
    <property type="entry name" value="Prot_kinase_dom"/>
</dbReference>
<dbReference type="InterPro" id="IPR045269">
    <property type="entry name" value="Atg1-like"/>
</dbReference>
<protein>
    <submittedName>
        <fullName evidence="8">Serine/Threonine kinase domain protein</fullName>
    </submittedName>
</protein>
<evidence type="ECO:0000256" key="3">
    <source>
        <dbReference type="ARBA" id="ARBA00022741"/>
    </source>
</evidence>
<proteinExistence type="predicted"/>
<keyword evidence="2" id="KW-0808">Transferase</keyword>
<evidence type="ECO:0000256" key="6">
    <source>
        <dbReference type="SAM" id="MobiDB-lite"/>
    </source>
</evidence>
<organism evidence="8 9">
    <name type="scientific">Tetrahymena thermophila (strain SB210)</name>
    <dbReference type="NCBI Taxonomy" id="312017"/>
    <lineage>
        <taxon>Eukaryota</taxon>
        <taxon>Sar</taxon>
        <taxon>Alveolata</taxon>
        <taxon>Ciliophora</taxon>
        <taxon>Intramacronucleata</taxon>
        <taxon>Oligohymenophorea</taxon>
        <taxon>Hymenostomatida</taxon>
        <taxon>Tetrahymenina</taxon>
        <taxon>Tetrahymenidae</taxon>
        <taxon>Tetrahymena</taxon>
    </lineage>
</organism>
<evidence type="ECO:0000256" key="2">
    <source>
        <dbReference type="ARBA" id="ARBA00022679"/>
    </source>
</evidence>
<dbReference type="GO" id="GO:0004674">
    <property type="term" value="F:protein serine/threonine kinase activity"/>
    <property type="evidence" value="ECO:0007669"/>
    <property type="project" value="InterPro"/>
</dbReference>
<keyword evidence="9" id="KW-1185">Reference proteome</keyword>
<dbReference type="Proteomes" id="UP000009168">
    <property type="component" value="Unassembled WGS sequence"/>
</dbReference>
<dbReference type="InterPro" id="IPR011009">
    <property type="entry name" value="Kinase-like_dom_sf"/>
</dbReference>
<dbReference type="GO" id="GO:0000045">
    <property type="term" value="P:autophagosome assembly"/>
    <property type="evidence" value="ECO:0007669"/>
    <property type="project" value="TreeGrafter"/>
</dbReference>
<dbReference type="OrthoDB" id="346907at2759"/>
<dbReference type="EMBL" id="GG662464">
    <property type="protein sequence ID" value="EAS03894.2"/>
    <property type="molecule type" value="Genomic_DNA"/>
</dbReference>
<evidence type="ECO:0000313" key="8">
    <source>
        <dbReference type="EMBL" id="EAS03894.2"/>
    </source>
</evidence>
<dbReference type="InterPro" id="IPR008271">
    <property type="entry name" value="Ser/Thr_kinase_AS"/>
</dbReference>
<feature type="compositionally biased region" description="Low complexity" evidence="6">
    <location>
        <begin position="304"/>
        <end position="322"/>
    </location>
</feature>
<feature type="region of interest" description="Disordered" evidence="6">
    <location>
        <begin position="304"/>
        <end position="328"/>
    </location>
</feature>
<accession>I7MA83</accession>
<evidence type="ECO:0000313" key="9">
    <source>
        <dbReference type="Proteomes" id="UP000009168"/>
    </source>
</evidence>
<dbReference type="RefSeq" id="XP_001024139.2">
    <property type="nucleotide sequence ID" value="XM_001024139.2"/>
</dbReference>
<dbReference type="GeneID" id="7823403"/>